<dbReference type="GO" id="GO:0008483">
    <property type="term" value="F:transaminase activity"/>
    <property type="evidence" value="ECO:0007669"/>
    <property type="project" value="UniProtKB-KW"/>
</dbReference>
<evidence type="ECO:0000256" key="1">
    <source>
        <dbReference type="ARBA" id="ARBA00009320"/>
    </source>
</evidence>
<dbReference type="SUPFAM" id="SSF56752">
    <property type="entry name" value="D-aminoacid aminotransferase-like PLP-dependent enzymes"/>
    <property type="match status" value="1"/>
</dbReference>
<dbReference type="NCBIfam" id="NF006734">
    <property type="entry name" value="PRK09266.1"/>
    <property type="match status" value="1"/>
</dbReference>
<dbReference type="InterPro" id="IPR001544">
    <property type="entry name" value="Aminotrans_IV"/>
</dbReference>
<comment type="caution">
    <text evidence="2">The sequence shown here is derived from an EMBL/GenBank/DDBJ whole genome shotgun (WGS) entry which is preliminary data.</text>
</comment>
<keyword evidence="3" id="KW-1185">Reference proteome</keyword>
<keyword evidence="2" id="KW-0808">Transferase</keyword>
<dbReference type="PANTHER" id="PTHR42743">
    <property type="entry name" value="AMINO-ACID AMINOTRANSFERASE"/>
    <property type="match status" value="1"/>
</dbReference>
<dbReference type="Pfam" id="PF01063">
    <property type="entry name" value="Aminotran_4"/>
    <property type="match status" value="1"/>
</dbReference>
<dbReference type="InterPro" id="IPR043131">
    <property type="entry name" value="BCAT-like_N"/>
</dbReference>
<comment type="similarity">
    <text evidence="1">Belongs to the class-IV pyridoxal-phosphate-dependent aminotransferase family.</text>
</comment>
<dbReference type="InterPro" id="IPR036038">
    <property type="entry name" value="Aminotransferase-like"/>
</dbReference>
<evidence type="ECO:0000313" key="2">
    <source>
        <dbReference type="EMBL" id="MFD0884350.1"/>
    </source>
</evidence>
<dbReference type="Proteomes" id="UP001597024">
    <property type="component" value="Unassembled WGS sequence"/>
</dbReference>
<accession>A0ABW3DKB5</accession>
<dbReference type="InterPro" id="IPR050571">
    <property type="entry name" value="Class-IV_PLP-Dep_Aminotrnsfr"/>
</dbReference>
<protein>
    <submittedName>
        <fullName evidence="2">Aminotransferase class IV family protein</fullName>
    </submittedName>
</protein>
<organism evidence="2 3">
    <name type="scientific">Streptosporangium algeriense</name>
    <dbReference type="NCBI Taxonomy" id="1682748"/>
    <lineage>
        <taxon>Bacteria</taxon>
        <taxon>Bacillati</taxon>
        <taxon>Actinomycetota</taxon>
        <taxon>Actinomycetes</taxon>
        <taxon>Streptosporangiales</taxon>
        <taxon>Streptosporangiaceae</taxon>
        <taxon>Streptosporangium</taxon>
    </lineage>
</organism>
<reference evidence="3" key="1">
    <citation type="journal article" date="2019" name="Int. J. Syst. Evol. Microbiol.">
        <title>The Global Catalogue of Microorganisms (GCM) 10K type strain sequencing project: providing services to taxonomists for standard genome sequencing and annotation.</title>
        <authorList>
            <consortium name="The Broad Institute Genomics Platform"/>
            <consortium name="The Broad Institute Genome Sequencing Center for Infectious Disease"/>
            <person name="Wu L."/>
            <person name="Ma J."/>
        </authorList>
    </citation>
    <scope>NUCLEOTIDE SEQUENCE [LARGE SCALE GENOMIC DNA]</scope>
    <source>
        <strain evidence="3">CCUG 62974</strain>
    </source>
</reference>
<dbReference type="PANTHER" id="PTHR42743:SF13">
    <property type="entry name" value="P-LOOP CONTAINING NUCLEOSIDE TRIPHOSPHATE HYDROLASE PROTEIN"/>
    <property type="match status" value="1"/>
</dbReference>
<keyword evidence="2" id="KW-0032">Aminotransferase</keyword>
<dbReference type="Gene3D" id="3.30.470.10">
    <property type="match status" value="1"/>
</dbReference>
<gene>
    <name evidence="2" type="ORF">ACFQ08_07265</name>
</gene>
<evidence type="ECO:0000313" key="3">
    <source>
        <dbReference type="Proteomes" id="UP001597024"/>
    </source>
</evidence>
<dbReference type="EMBL" id="JBHTHX010000151">
    <property type="protein sequence ID" value="MFD0884350.1"/>
    <property type="molecule type" value="Genomic_DNA"/>
</dbReference>
<name>A0ABW3DKB5_9ACTN</name>
<proteinExistence type="inferred from homology"/>
<dbReference type="Gene3D" id="3.20.10.10">
    <property type="entry name" value="D-amino Acid Aminotransferase, subunit A, domain 2"/>
    <property type="match status" value="1"/>
</dbReference>
<dbReference type="InterPro" id="IPR043132">
    <property type="entry name" value="BCAT-like_C"/>
</dbReference>
<sequence>MAELNGAPVSAEAWQALSLVNYGHFTSMRVHEQRVRGLSHHLERLEQDCRLLFGAHLDGDQVRDLVRHAVKGDNGTFVVRVTVFAPELDLGHPGAAHRPSVLVTTRPAAPWPAAPMRVRTAHCRRELPKVKHVGLLGSLWHRRQAQLQGYDDALFVDGASFISEGATWNIGFFDGDRIVWPDAEMLPGITMRLLRQVHGDSISAPVNTRDVPAMRTAFATNTAVGVRPINGIDGISLDDDHPILRRLQQEYAEIPPERL</sequence>